<dbReference type="EMBL" id="FNGO01000014">
    <property type="protein sequence ID" value="SDM02610.1"/>
    <property type="molecule type" value="Genomic_DNA"/>
</dbReference>
<organism evidence="2 3">
    <name type="scientific">Halarsenatibacter silvermanii</name>
    <dbReference type="NCBI Taxonomy" id="321763"/>
    <lineage>
        <taxon>Bacteria</taxon>
        <taxon>Bacillati</taxon>
        <taxon>Bacillota</taxon>
        <taxon>Clostridia</taxon>
        <taxon>Halanaerobiales</taxon>
        <taxon>Halarsenatibacteraceae</taxon>
        <taxon>Halarsenatibacter</taxon>
    </lineage>
</organism>
<dbReference type="OrthoDB" id="4624at2"/>
<dbReference type="STRING" id="321763.SAMN04488692_11446"/>
<evidence type="ECO:0000313" key="3">
    <source>
        <dbReference type="Proteomes" id="UP000199476"/>
    </source>
</evidence>
<keyword evidence="3" id="KW-1185">Reference proteome</keyword>
<gene>
    <name evidence="2" type="ORF">SAMN04488692_11446</name>
</gene>
<protein>
    <submittedName>
        <fullName evidence="2">ECF transporter S component, folate family</fullName>
    </submittedName>
</protein>
<dbReference type="InterPro" id="IPR030949">
    <property type="entry name" value="ECF_S_folate_fam"/>
</dbReference>
<keyword evidence="1" id="KW-1133">Transmembrane helix</keyword>
<name>A0A1G9PV16_9FIRM</name>
<feature type="transmembrane region" description="Helical" evidence="1">
    <location>
        <begin position="140"/>
        <end position="164"/>
    </location>
</feature>
<feature type="transmembrane region" description="Helical" evidence="1">
    <location>
        <begin position="72"/>
        <end position="92"/>
    </location>
</feature>
<evidence type="ECO:0000313" key="2">
    <source>
        <dbReference type="EMBL" id="SDM02610.1"/>
    </source>
</evidence>
<dbReference type="AlphaFoldDB" id="A0A1G9PV16"/>
<accession>A0A1G9PV16</accession>
<proteinExistence type="predicted"/>
<feature type="transmembrane region" description="Helical" evidence="1">
    <location>
        <begin position="6"/>
        <end position="28"/>
    </location>
</feature>
<dbReference type="Proteomes" id="UP000199476">
    <property type="component" value="Unassembled WGS sequence"/>
</dbReference>
<feature type="transmembrane region" description="Helical" evidence="1">
    <location>
        <begin position="40"/>
        <end position="66"/>
    </location>
</feature>
<keyword evidence="1" id="KW-0812">Transmembrane</keyword>
<dbReference type="Pfam" id="PF12822">
    <property type="entry name" value="ECF_trnsprt"/>
    <property type="match status" value="1"/>
</dbReference>
<dbReference type="RefSeq" id="WP_089760644.1">
    <property type="nucleotide sequence ID" value="NZ_FNGO01000014.1"/>
</dbReference>
<dbReference type="Gene3D" id="1.10.1760.20">
    <property type="match status" value="1"/>
</dbReference>
<evidence type="ECO:0000256" key="1">
    <source>
        <dbReference type="SAM" id="Phobius"/>
    </source>
</evidence>
<dbReference type="NCBIfam" id="TIGR04518">
    <property type="entry name" value="ECF_S_folT_fam"/>
    <property type="match status" value="1"/>
</dbReference>
<keyword evidence="1" id="KW-0472">Membrane</keyword>
<sequence>MKVHRIAIMALMAAISIILARFFAFMIGGTIRIAFDHAPLYLAGMLLGPLGGAMTGVVADLVGILINPMGGFFPGFTLSYALLGFIPGYLFKEVRLDRVSLKKVVITLLVTDIIVSVFMNTFWLSIMFGDAFWAILPARLVARAIIMPVQIFFIYTLLNYVPVLPLERINYRPRI</sequence>
<dbReference type="InterPro" id="IPR024529">
    <property type="entry name" value="ECF_trnsprt_substrate-spec"/>
</dbReference>
<reference evidence="2 3" key="1">
    <citation type="submission" date="2016-10" db="EMBL/GenBank/DDBJ databases">
        <authorList>
            <person name="de Groot N.N."/>
        </authorList>
    </citation>
    <scope>NUCLEOTIDE SEQUENCE [LARGE SCALE GENOMIC DNA]</scope>
    <source>
        <strain evidence="2 3">SLAS-1</strain>
    </source>
</reference>
<dbReference type="GO" id="GO:0022857">
    <property type="term" value="F:transmembrane transporter activity"/>
    <property type="evidence" value="ECO:0007669"/>
    <property type="project" value="InterPro"/>
</dbReference>
<feature type="transmembrane region" description="Helical" evidence="1">
    <location>
        <begin position="104"/>
        <end position="128"/>
    </location>
</feature>